<sequence length="195" mass="22884">MPLDLRKLLKNYFLLDFVLFGASFKDFIKPILDNIRQLQSRKIINILEKEIWLISGLGFITANLPQDRYLQLLQDAYHALSSKATYLIDITLKYLNTNREVVEAKLLKLAFSTTITNNTYKELRNIFENLPNVHVNVYLLQHARIFATLVNTSVGVKEMVYRTYKNIVPHINYKNIELDLLRRYNTSFALTHLFD</sequence>
<proteinExistence type="predicted"/>
<keyword evidence="2" id="KW-1185">Reference proteome</keyword>
<reference evidence="1" key="1">
    <citation type="submission" date="2021-06" db="EMBL/GenBank/DDBJ databases">
        <authorList>
            <person name="Kallberg Y."/>
            <person name="Tangrot J."/>
            <person name="Rosling A."/>
        </authorList>
    </citation>
    <scope>NUCLEOTIDE SEQUENCE</scope>
    <source>
        <strain evidence="1">MA461A</strain>
    </source>
</reference>
<dbReference type="EMBL" id="CAJVQC010004656">
    <property type="protein sequence ID" value="CAG8543498.1"/>
    <property type="molecule type" value="Genomic_DNA"/>
</dbReference>
<accession>A0ACA9LSS5</accession>
<organism evidence="1 2">
    <name type="scientific">Racocetra persica</name>
    <dbReference type="NCBI Taxonomy" id="160502"/>
    <lineage>
        <taxon>Eukaryota</taxon>
        <taxon>Fungi</taxon>
        <taxon>Fungi incertae sedis</taxon>
        <taxon>Mucoromycota</taxon>
        <taxon>Glomeromycotina</taxon>
        <taxon>Glomeromycetes</taxon>
        <taxon>Diversisporales</taxon>
        <taxon>Gigasporaceae</taxon>
        <taxon>Racocetra</taxon>
    </lineage>
</organism>
<name>A0ACA9LSS5_9GLOM</name>
<evidence type="ECO:0000313" key="1">
    <source>
        <dbReference type="EMBL" id="CAG8543498.1"/>
    </source>
</evidence>
<evidence type="ECO:0000313" key="2">
    <source>
        <dbReference type="Proteomes" id="UP000789920"/>
    </source>
</evidence>
<feature type="non-terminal residue" evidence="1">
    <location>
        <position position="195"/>
    </location>
</feature>
<gene>
    <name evidence="1" type="ORF">RPERSI_LOCUS3657</name>
</gene>
<dbReference type="Proteomes" id="UP000789920">
    <property type="component" value="Unassembled WGS sequence"/>
</dbReference>
<protein>
    <submittedName>
        <fullName evidence="1">3566_t:CDS:1</fullName>
    </submittedName>
</protein>
<comment type="caution">
    <text evidence="1">The sequence shown here is derived from an EMBL/GenBank/DDBJ whole genome shotgun (WGS) entry which is preliminary data.</text>
</comment>